<evidence type="ECO:0000313" key="3">
    <source>
        <dbReference type="EMBL" id="GAA2394647.1"/>
    </source>
</evidence>
<evidence type="ECO:0000313" key="4">
    <source>
        <dbReference type="Proteomes" id="UP001501444"/>
    </source>
</evidence>
<feature type="transmembrane region" description="Helical" evidence="1">
    <location>
        <begin position="321"/>
        <end position="341"/>
    </location>
</feature>
<dbReference type="InterPro" id="IPR050623">
    <property type="entry name" value="Glucan_succinyl_AcylTrfase"/>
</dbReference>
<feature type="transmembrane region" description="Helical" evidence="1">
    <location>
        <begin position="94"/>
        <end position="113"/>
    </location>
</feature>
<accession>A0ABP5V891</accession>
<feature type="transmembrane region" description="Helical" evidence="1">
    <location>
        <begin position="179"/>
        <end position="198"/>
    </location>
</feature>
<name>A0ABP5V891_9ACTN</name>
<feature type="transmembrane region" description="Helical" evidence="1">
    <location>
        <begin position="12"/>
        <end position="33"/>
    </location>
</feature>
<feature type="transmembrane region" description="Helical" evidence="1">
    <location>
        <begin position="53"/>
        <end position="73"/>
    </location>
</feature>
<comment type="caution">
    <text evidence="3">The sequence shown here is derived from an EMBL/GenBank/DDBJ whole genome shotgun (WGS) entry which is preliminary data.</text>
</comment>
<feature type="transmembrane region" description="Helical" evidence="1">
    <location>
        <begin position="291"/>
        <end position="309"/>
    </location>
</feature>
<organism evidence="3 4">
    <name type="scientific">Dactylosporangium salmoneum</name>
    <dbReference type="NCBI Taxonomy" id="53361"/>
    <lineage>
        <taxon>Bacteria</taxon>
        <taxon>Bacillati</taxon>
        <taxon>Actinomycetota</taxon>
        <taxon>Actinomycetes</taxon>
        <taxon>Micromonosporales</taxon>
        <taxon>Micromonosporaceae</taxon>
        <taxon>Dactylosporangium</taxon>
    </lineage>
</organism>
<keyword evidence="4" id="KW-1185">Reference proteome</keyword>
<feature type="transmembrane region" description="Helical" evidence="1">
    <location>
        <begin position="251"/>
        <end position="271"/>
    </location>
</feature>
<dbReference type="Pfam" id="PF01757">
    <property type="entry name" value="Acyl_transf_3"/>
    <property type="match status" value="1"/>
</dbReference>
<proteinExistence type="predicted"/>
<evidence type="ECO:0000259" key="2">
    <source>
        <dbReference type="Pfam" id="PF01757"/>
    </source>
</evidence>
<feature type="domain" description="Acyltransferase 3" evidence="2">
    <location>
        <begin position="4"/>
        <end position="334"/>
    </location>
</feature>
<dbReference type="PANTHER" id="PTHR36927:SF4">
    <property type="entry name" value="BLR5718 PROTEIN"/>
    <property type="match status" value="1"/>
</dbReference>
<dbReference type="InterPro" id="IPR002656">
    <property type="entry name" value="Acyl_transf_3_dom"/>
</dbReference>
<dbReference type="PANTHER" id="PTHR36927">
    <property type="entry name" value="BLR4337 PROTEIN"/>
    <property type="match status" value="1"/>
</dbReference>
<keyword evidence="1" id="KW-1133">Transmembrane helix</keyword>
<gene>
    <name evidence="3" type="ORF">GCM10010170_108740</name>
</gene>
<feature type="transmembrane region" description="Helical" evidence="1">
    <location>
        <begin position="125"/>
        <end position="143"/>
    </location>
</feature>
<dbReference type="Proteomes" id="UP001501444">
    <property type="component" value="Unassembled WGS sequence"/>
</dbReference>
<feature type="transmembrane region" description="Helical" evidence="1">
    <location>
        <begin position="219"/>
        <end position="239"/>
    </location>
</feature>
<reference evidence="4" key="1">
    <citation type="journal article" date="2019" name="Int. J. Syst. Evol. Microbiol.">
        <title>The Global Catalogue of Microorganisms (GCM) 10K type strain sequencing project: providing services to taxonomists for standard genome sequencing and annotation.</title>
        <authorList>
            <consortium name="The Broad Institute Genomics Platform"/>
            <consortium name="The Broad Institute Genome Sequencing Center for Infectious Disease"/>
            <person name="Wu L."/>
            <person name="Ma J."/>
        </authorList>
    </citation>
    <scope>NUCLEOTIDE SEQUENCE [LARGE SCALE GENOMIC DNA]</scope>
    <source>
        <strain evidence="4">JCM 3272</strain>
    </source>
</reference>
<sequence>MRLPYPDRLKAWLVAGVIFGHAWAGYSTFQGAWVYTDVREATLRPSSQAFLEALLGPFALFAMGMFFLIAGLLTPPSLARKTPPRFALDRLLRLGLPLAAFTFVLWPPMRYALGDASWWSSPDPVQLWFAEVLLLFSLAYALVHRRSLPLPHPLTLSAVVAVASFVVRGWYPLNTDGPWFLHLCQWPQYVALFYLGVAANRHGWLTAVPDQVRRSCARAAVLGTLAIAAFALIVAVTGASPDDFLGGWHPAALATAAAEGLLSVNLAVWLLATAQRHLNRPLRSPTVASDAFAAFIVQAHVLVTLALLARPVPVPAELKALFVSVAGVLLSFALGHLVTIATTRRAPVTHPTAT</sequence>
<evidence type="ECO:0000256" key="1">
    <source>
        <dbReference type="SAM" id="Phobius"/>
    </source>
</evidence>
<keyword evidence="1" id="KW-0812">Transmembrane</keyword>
<protein>
    <recommendedName>
        <fullName evidence="2">Acyltransferase 3 domain-containing protein</fullName>
    </recommendedName>
</protein>
<dbReference type="RefSeq" id="WP_344620661.1">
    <property type="nucleotide sequence ID" value="NZ_BAAARV010000141.1"/>
</dbReference>
<keyword evidence="1" id="KW-0472">Membrane</keyword>
<dbReference type="EMBL" id="BAAARV010000141">
    <property type="protein sequence ID" value="GAA2394647.1"/>
    <property type="molecule type" value="Genomic_DNA"/>
</dbReference>
<feature type="transmembrane region" description="Helical" evidence="1">
    <location>
        <begin position="155"/>
        <end position="173"/>
    </location>
</feature>